<dbReference type="InterPro" id="IPR013078">
    <property type="entry name" value="His_Pase_superF_clade-1"/>
</dbReference>
<proteinExistence type="predicted"/>
<feature type="binding site" evidence="2">
    <location>
        <begin position="10"/>
        <end position="17"/>
    </location>
    <ligand>
        <name>substrate</name>
    </ligand>
</feature>
<dbReference type="PROSITE" id="PS00175">
    <property type="entry name" value="PG_MUTASE"/>
    <property type="match status" value="1"/>
</dbReference>
<dbReference type="CDD" id="cd07067">
    <property type="entry name" value="HP_PGM_like"/>
    <property type="match status" value="1"/>
</dbReference>
<evidence type="ECO:0000256" key="2">
    <source>
        <dbReference type="PIRSR" id="PIRSR613078-2"/>
    </source>
</evidence>
<evidence type="ECO:0000256" key="1">
    <source>
        <dbReference type="PIRSR" id="PIRSR613078-1"/>
    </source>
</evidence>
<dbReference type="InterPro" id="IPR050275">
    <property type="entry name" value="PGM_Phosphatase"/>
</dbReference>
<dbReference type="EMBL" id="BJFL01000012">
    <property type="protein sequence ID" value="GDY31201.1"/>
    <property type="molecule type" value="Genomic_DNA"/>
</dbReference>
<dbReference type="Pfam" id="PF00300">
    <property type="entry name" value="His_Phos_1"/>
    <property type="match status" value="1"/>
</dbReference>
<feature type="active site" description="Tele-phosphohistidine intermediate" evidence="1">
    <location>
        <position position="11"/>
    </location>
</feature>
<dbReference type="SMART" id="SM00855">
    <property type="entry name" value="PGAM"/>
    <property type="match status" value="1"/>
</dbReference>
<dbReference type="InterPro" id="IPR029033">
    <property type="entry name" value="His_PPase_superfam"/>
</dbReference>
<gene>
    <name evidence="3" type="ORF">GTS_28340</name>
</gene>
<dbReference type="PANTHER" id="PTHR48100:SF58">
    <property type="entry name" value="PE-PGRS FAMILY PROTEIN PE_PGRS11"/>
    <property type="match status" value="1"/>
</dbReference>
<accession>A0A4D4J3W1</accession>
<dbReference type="AlphaFoldDB" id="A0A4D4J3W1"/>
<evidence type="ECO:0000313" key="3">
    <source>
        <dbReference type="EMBL" id="GDY31201.1"/>
    </source>
</evidence>
<name>A0A4D4J3W1_9PSEU</name>
<dbReference type="Gene3D" id="3.40.50.1240">
    <property type="entry name" value="Phosphoglycerate mutase-like"/>
    <property type="match status" value="1"/>
</dbReference>
<sequence length="206" mass="21858">MSTLRLHLVRHGQTPSNVHMALDSKPPGPPLTEEGRRQAAELAAALATEPVVAVYASTAVRAQQTAAPVAEAHGLPVRVVEGVHEVFVGDLEGRNDRPALERFFAVYAAWADGDLDVSMPGGETGRQVLDRFVAVVARIRAEHPDGAVVLVSHGAAVRLVAHQLANVAAELTKHALVPNTGQVVLEADHASPTGWRCLEWTGVHLA</sequence>
<organism evidence="3 4">
    <name type="scientific">Gandjariella thermophila</name>
    <dbReference type="NCBI Taxonomy" id="1931992"/>
    <lineage>
        <taxon>Bacteria</taxon>
        <taxon>Bacillati</taxon>
        <taxon>Actinomycetota</taxon>
        <taxon>Actinomycetes</taxon>
        <taxon>Pseudonocardiales</taxon>
        <taxon>Pseudonocardiaceae</taxon>
        <taxon>Gandjariella</taxon>
    </lineage>
</organism>
<feature type="binding site" evidence="2">
    <location>
        <position position="61"/>
    </location>
    <ligand>
        <name>substrate</name>
    </ligand>
</feature>
<dbReference type="GO" id="GO:0016791">
    <property type="term" value="F:phosphatase activity"/>
    <property type="evidence" value="ECO:0007669"/>
    <property type="project" value="TreeGrafter"/>
</dbReference>
<feature type="active site" description="Proton donor/acceptor" evidence="1">
    <location>
        <position position="85"/>
    </location>
</feature>
<keyword evidence="4" id="KW-1185">Reference proteome</keyword>
<comment type="caution">
    <text evidence="3">The sequence shown here is derived from an EMBL/GenBank/DDBJ whole genome shotgun (WGS) entry which is preliminary data.</text>
</comment>
<protein>
    <submittedName>
        <fullName evidence="3">Phosphoglycerate mutase</fullName>
    </submittedName>
</protein>
<evidence type="ECO:0000313" key="4">
    <source>
        <dbReference type="Proteomes" id="UP000298860"/>
    </source>
</evidence>
<dbReference type="Proteomes" id="UP000298860">
    <property type="component" value="Unassembled WGS sequence"/>
</dbReference>
<dbReference type="InterPro" id="IPR001345">
    <property type="entry name" value="PG/BPGM_mutase_AS"/>
</dbReference>
<dbReference type="SUPFAM" id="SSF53254">
    <property type="entry name" value="Phosphoglycerate mutase-like"/>
    <property type="match status" value="1"/>
</dbReference>
<dbReference type="PANTHER" id="PTHR48100">
    <property type="entry name" value="BROAD-SPECIFICITY PHOSPHATASE YOR283W-RELATED"/>
    <property type="match status" value="1"/>
</dbReference>
<dbReference type="GO" id="GO:0005737">
    <property type="term" value="C:cytoplasm"/>
    <property type="evidence" value="ECO:0007669"/>
    <property type="project" value="TreeGrafter"/>
</dbReference>
<reference evidence="4" key="1">
    <citation type="submission" date="2019-04" db="EMBL/GenBank/DDBJ databases">
        <title>Draft genome sequence of Pseudonocardiaceae bacterium SL3-2-4.</title>
        <authorList>
            <person name="Ningsih F."/>
            <person name="Yokota A."/>
            <person name="Sakai Y."/>
            <person name="Nanatani K."/>
            <person name="Yabe S."/>
            <person name="Oetari A."/>
            <person name="Sjamsuridzal W."/>
        </authorList>
    </citation>
    <scope>NUCLEOTIDE SEQUENCE [LARGE SCALE GENOMIC DNA]</scope>
    <source>
        <strain evidence="4">SL3-2-4</strain>
    </source>
</reference>